<proteinExistence type="predicted"/>
<evidence type="ECO:0008006" key="4">
    <source>
        <dbReference type="Google" id="ProtNLM"/>
    </source>
</evidence>
<evidence type="ECO:0000313" key="3">
    <source>
        <dbReference type="Proteomes" id="UP000236161"/>
    </source>
</evidence>
<sequence length="123" mass="13904">MVVSDMVLANIKQGEKESLQDYTNRFFAAAAETEDVDPAVAMHNYRRGLKSEDLSKSLQLAKPRSYPELVARASQFVLLEDAEASPPDIFEAKKEKKRKHRGDEPSSTMNSRGNNHGRDERRP</sequence>
<dbReference type="Proteomes" id="UP000236161">
    <property type="component" value="Unassembled WGS sequence"/>
</dbReference>
<dbReference type="OrthoDB" id="786775at2759"/>
<evidence type="ECO:0000256" key="1">
    <source>
        <dbReference type="SAM" id="MobiDB-lite"/>
    </source>
</evidence>
<accession>A0A2I0AUI0</accession>
<dbReference type="AlphaFoldDB" id="A0A2I0AUI0"/>
<name>A0A2I0AUI0_9ASPA</name>
<keyword evidence="3" id="KW-1185">Reference proteome</keyword>
<gene>
    <name evidence="2" type="ORF">AXF42_Ash001291</name>
</gene>
<feature type="region of interest" description="Disordered" evidence="1">
    <location>
        <begin position="87"/>
        <end position="123"/>
    </location>
</feature>
<organism evidence="2 3">
    <name type="scientific">Apostasia shenzhenica</name>
    <dbReference type="NCBI Taxonomy" id="1088818"/>
    <lineage>
        <taxon>Eukaryota</taxon>
        <taxon>Viridiplantae</taxon>
        <taxon>Streptophyta</taxon>
        <taxon>Embryophyta</taxon>
        <taxon>Tracheophyta</taxon>
        <taxon>Spermatophyta</taxon>
        <taxon>Magnoliopsida</taxon>
        <taxon>Liliopsida</taxon>
        <taxon>Asparagales</taxon>
        <taxon>Orchidaceae</taxon>
        <taxon>Apostasioideae</taxon>
        <taxon>Apostasia</taxon>
    </lineage>
</organism>
<feature type="compositionally biased region" description="Polar residues" evidence="1">
    <location>
        <begin position="105"/>
        <end position="114"/>
    </location>
</feature>
<dbReference type="EMBL" id="KZ451950">
    <property type="protein sequence ID" value="PKA59198.1"/>
    <property type="molecule type" value="Genomic_DNA"/>
</dbReference>
<reference evidence="2 3" key="1">
    <citation type="journal article" date="2017" name="Nature">
        <title>The Apostasia genome and the evolution of orchids.</title>
        <authorList>
            <person name="Zhang G.Q."/>
            <person name="Liu K.W."/>
            <person name="Li Z."/>
            <person name="Lohaus R."/>
            <person name="Hsiao Y.Y."/>
            <person name="Niu S.C."/>
            <person name="Wang J.Y."/>
            <person name="Lin Y.C."/>
            <person name="Xu Q."/>
            <person name="Chen L.J."/>
            <person name="Yoshida K."/>
            <person name="Fujiwara S."/>
            <person name="Wang Z.W."/>
            <person name="Zhang Y.Q."/>
            <person name="Mitsuda N."/>
            <person name="Wang M."/>
            <person name="Liu G.H."/>
            <person name="Pecoraro L."/>
            <person name="Huang H.X."/>
            <person name="Xiao X.J."/>
            <person name="Lin M."/>
            <person name="Wu X.Y."/>
            <person name="Wu W.L."/>
            <person name="Chen Y.Y."/>
            <person name="Chang S.B."/>
            <person name="Sakamoto S."/>
            <person name="Ohme-Takagi M."/>
            <person name="Yagi M."/>
            <person name="Zeng S.J."/>
            <person name="Shen C.Y."/>
            <person name="Yeh C.M."/>
            <person name="Luo Y.B."/>
            <person name="Tsai W.C."/>
            <person name="Van de Peer Y."/>
            <person name="Liu Z.J."/>
        </authorList>
    </citation>
    <scope>NUCLEOTIDE SEQUENCE [LARGE SCALE GENOMIC DNA]</scope>
    <source>
        <strain evidence="3">cv. Shenzhen</strain>
        <tissue evidence="2">Stem</tissue>
    </source>
</reference>
<evidence type="ECO:0000313" key="2">
    <source>
        <dbReference type="EMBL" id="PKA59198.1"/>
    </source>
</evidence>
<protein>
    <recommendedName>
        <fullName evidence="4">Retrotransposon gag domain-containing protein</fullName>
    </recommendedName>
</protein>